<dbReference type="Proteomes" id="UP001190700">
    <property type="component" value="Unassembled WGS sequence"/>
</dbReference>
<feature type="region of interest" description="Disordered" evidence="1">
    <location>
        <begin position="286"/>
        <end position="308"/>
    </location>
</feature>
<name>A0AAE0FE65_9CHLO</name>
<feature type="region of interest" description="Disordered" evidence="1">
    <location>
        <begin position="328"/>
        <end position="350"/>
    </location>
</feature>
<evidence type="ECO:0000313" key="2">
    <source>
        <dbReference type="EMBL" id="KAK3257924.1"/>
    </source>
</evidence>
<evidence type="ECO:0000313" key="3">
    <source>
        <dbReference type="Proteomes" id="UP001190700"/>
    </source>
</evidence>
<evidence type="ECO:0000256" key="1">
    <source>
        <dbReference type="SAM" id="MobiDB-lite"/>
    </source>
</evidence>
<keyword evidence="3" id="KW-1185">Reference proteome</keyword>
<sequence>MLSHDFGGIALESGSCPRSFDSAAARCGIHGVVAAVVQDWAEKISREEKVKMAAMKTKAGDCVRLFKNLLDGSAAIGEESVPRSSMFGKVVGKTTVDKTLDDACDLIVAELRRRLAVVAELLADYMNTKEELTQAKDKRVQEHCRMMGMMRQKLASAIQEGETNLSSRLQRLAKSMNTQSWFAWLEEMGNGGVVYPKPDIVEKFEMTVTNYVTPSKATPPPQTMPPPEKDSSHHELPSVHGMAYGPHGLWRPTEDTSPPPTDTGNHNDFPSRVTRVSHGQPTVISTDDVYSVPTRPTTSPGIGLPEVHSHRPTRAEMFGDRLISSWTAETSRPRHGRPQSTPPLQDQSDEGILTLRNETSTSMLEDANVLHGLIVQRCGHENSEHERITQPTMLGNKKQGQTMQDVLRRKAEFVEISKRNVAYKNQLVWGSYDVFLGSESAPGPDRYRKENNRRSYGSNPATPEHPTRPRNLHQSDYSLARRSMD</sequence>
<reference evidence="2 3" key="1">
    <citation type="journal article" date="2015" name="Genome Biol. Evol.">
        <title>Comparative Genomics of a Bacterivorous Green Alga Reveals Evolutionary Causalities and Consequences of Phago-Mixotrophic Mode of Nutrition.</title>
        <authorList>
            <person name="Burns J.A."/>
            <person name="Paasch A."/>
            <person name="Narechania A."/>
            <person name="Kim E."/>
        </authorList>
    </citation>
    <scope>NUCLEOTIDE SEQUENCE [LARGE SCALE GENOMIC DNA]</scope>
    <source>
        <strain evidence="2 3">PLY_AMNH</strain>
    </source>
</reference>
<feature type="compositionally biased region" description="Basic and acidic residues" evidence="1">
    <location>
        <begin position="227"/>
        <end position="237"/>
    </location>
</feature>
<comment type="caution">
    <text evidence="2">The sequence shown here is derived from an EMBL/GenBank/DDBJ whole genome shotgun (WGS) entry which is preliminary data.</text>
</comment>
<proteinExistence type="predicted"/>
<feature type="compositionally biased region" description="Pro residues" evidence="1">
    <location>
        <begin position="217"/>
        <end position="226"/>
    </location>
</feature>
<feature type="region of interest" description="Disordered" evidence="1">
    <location>
        <begin position="439"/>
        <end position="485"/>
    </location>
</feature>
<dbReference type="AlphaFoldDB" id="A0AAE0FE65"/>
<dbReference type="EMBL" id="LGRX02019970">
    <property type="protein sequence ID" value="KAK3257924.1"/>
    <property type="molecule type" value="Genomic_DNA"/>
</dbReference>
<feature type="region of interest" description="Disordered" evidence="1">
    <location>
        <begin position="212"/>
        <end position="267"/>
    </location>
</feature>
<gene>
    <name evidence="2" type="ORF">CYMTET_33006</name>
</gene>
<protein>
    <submittedName>
        <fullName evidence="2">Uncharacterized protein</fullName>
    </submittedName>
</protein>
<accession>A0AAE0FE65</accession>
<organism evidence="2 3">
    <name type="scientific">Cymbomonas tetramitiformis</name>
    <dbReference type="NCBI Taxonomy" id="36881"/>
    <lineage>
        <taxon>Eukaryota</taxon>
        <taxon>Viridiplantae</taxon>
        <taxon>Chlorophyta</taxon>
        <taxon>Pyramimonadophyceae</taxon>
        <taxon>Pyramimonadales</taxon>
        <taxon>Pyramimonadaceae</taxon>
        <taxon>Cymbomonas</taxon>
    </lineage>
</organism>